<dbReference type="EMBL" id="UINC01001794">
    <property type="protein sequence ID" value="SUZ88944.1"/>
    <property type="molecule type" value="Genomic_DNA"/>
</dbReference>
<reference evidence="1" key="1">
    <citation type="submission" date="2018-05" db="EMBL/GenBank/DDBJ databases">
        <authorList>
            <person name="Lanie J.A."/>
            <person name="Ng W.-L."/>
            <person name="Kazmierczak K.M."/>
            <person name="Andrzejewski T.M."/>
            <person name="Davidsen T.M."/>
            <person name="Wayne K.J."/>
            <person name="Tettelin H."/>
            <person name="Glass J.I."/>
            <person name="Rusch D."/>
            <person name="Podicherti R."/>
            <person name="Tsui H.-C.T."/>
            <person name="Winkler M.E."/>
        </authorList>
    </citation>
    <scope>NUCLEOTIDE SEQUENCE</scope>
</reference>
<sequence length="55" mass="5745">VLPLDTGEADVSPPILGVIRSLILPVYLPSALYAIAQNAIQILVPLYALKLGGGF</sequence>
<accession>A0A381RCK6</accession>
<name>A0A381RCK6_9ZZZZ</name>
<feature type="non-terminal residue" evidence="1">
    <location>
        <position position="1"/>
    </location>
</feature>
<protein>
    <submittedName>
        <fullName evidence="1">Uncharacterized protein</fullName>
    </submittedName>
</protein>
<gene>
    <name evidence="1" type="ORF">METZ01_LOCUS41798</name>
</gene>
<dbReference type="AlphaFoldDB" id="A0A381RCK6"/>
<proteinExistence type="predicted"/>
<feature type="non-terminal residue" evidence="1">
    <location>
        <position position="55"/>
    </location>
</feature>
<evidence type="ECO:0000313" key="1">
    <source>
        <dbReference type="EMBL" id="SUZ88944.1"/>
    </source>
</evidence>
<organism evidence="1">
    <name type="scientific">marine metagenome</name>
    <dbReference type="NCBI Taxonomy" id="408172"/>
    <lineage>
        <taxon>unclassified sequences</taxon>
        <taxon>metagenomes</taxon>
        <taxon>ecological metagenomes</taxon>
    </lineage>
</organism>